<keyword evidence="2" id="KW-1185">Reference proteome</keyword>
<dbReference type="EMBL" id="CM037011">
    <property type="protein sequence ID" value="KAH7691829.1"/>
    <property type="molecule type" value="Genomic_DNA"/>
</dbReference>
<proteinExistence type="predicted"/>
<gene>
    <name evidence="1" type="ORF">IHE45_01G022900</name>
</gene>
<sequence length="1122" mass="122852">MGKPRQQVISRFFAPKPRPDADVEAGAGDSSVGKPRPSPKIAATLSFSPSSSASKRSLAQSPTLAPKRPRLIPNSNPSLHQRFLNKLFEPSNVSSESSKPNCGTTKYTPLELQVLDLKSKHPDVILMVEVGYKYRFFGDDAEIAAKVLRIFAHMDHNFLTASVPTFRLNFHVRRLVGAGYKVGVVKQTETAAIKAHGENRLGPFARGLSALYTMATIEAAEDMGGGGGGEEGAGGEGNNYLVCVVEREFVIRNRECEIEGGFGVRVGMVAVEVSTGDVLHAEFNDNVMRSGLEAVILSLTPAEILLGEPLSTTTEKMLLAYAGPASNVRVERASRDCFNEGGALAEVVSLYENNNDNLTAEHGLENTTIGKEENHPIGIEGIMGMPELAVQALALTIRHLKQFGFERILFLGASFRPFSSNIEMTLSANALHQLEVLKNNSDGSAEGSLLQVMNHTCTPFGSRLLKHWVSHPLRDRNLISARLDAVAEIAKSIDSHKASEVVFDLDGENLCKVLSPPVVNSIISSVLTMLAKCCDIQRGLTRIFHRTATPTEFISVIHMILLAGKQLQKLHIGDDDCNDNVQVMTVKSTLLRRLIVTASSPSIIAHSTKLLSCLNRSAADQGDILNIFNAGNDQFLEVSRSHTSVHEAEEKLNSLIAQYRKQLGIQNLEFMCVSGITHLIELPLDTRVPTNWLKINSTKKAVRYHPPEVLAGLEELLFAKEKLTVVCRTAWDHFLMGFGKYYAQFQAAVQALAALDCLHSLAILSKTQNYIRPSFVGDEEPVQINICSGRHPVLETILRDNFVPNDTCMHADGEYCQIVTGPNMGGKSCYIRQVALIAIMAQVGSFVPASSAKLHVLDGIFTRMGLSDSIQQGTSTFFEEISETSHILQHCSSRSLVIIDELGRGTSTYDGVAIAYATLHYLLKHKKCMTLFVTHYPKIMDIQHEFEGSVAAYHVSYLTSKKPLEVAYSRKGFSSENLDQGEVTFLYKVVRGASDKSFGLNVARLAQLPPSCITVASIMAAKMESTLTSCRRRQSQELISLAAQERCSSDCRTLKEESKCYHELATGLHQLLSFLSGASDDANNVNIFSSLKGAKDLASNMIECYSNCRCIGQRDLTKALLV</sequence>
<comment type="caution">
    <text evidence="1">The sequence shown here is derived from an EMBL/GenBank/DDBJ whole genome shotgun (WGS) entry which is preliminary data.</text>
</comment>
<dbReference type="Proteomes" id="UP000827976">
    <property type="component" value="Chromosome 1"/>
</dbReference>
<evidence type="ECO:0000313" key="1">
    <source>
        <dbReference type="EMBL" id="KAH7691829.1"/>
    </source>
</evidence>
<protein>
    <submittedName>
        <fullName evidence="1">DNA mismatch repair protein MSH3 protein</fullName>
    </submittedName>
</protein>
<accession>A0ACB7WSQ9</accession>
<evidence type="ECO:0000313" key="2">
    <source>
        <dbReference type="Proteomes" id="UP000827976"/>
    </source>
</evidence>
<name>A0ACB7WSQ9_DIOAL</name>
<organism evidence="1 2">
    <name type="scientific">Dioscorea alata</name>
    <name type="common">Purple yam</name>
    <dbReference type="NCBI Taxonomy" id="55571"/>
    <lineage>
        <taxon>Eukaryota</taxon>
        <taxon>Viridiplantae</taxon>
        <taxon>Streptophyta</taxon>
        <taxon>Embryophyta</taxon>
        <taxon>Tracheophyta</taxon>
        <taxon>Spermatophyta</taxon>
        <taxon>Magnoliopsida</taxon>
        <taxon>Liliopsida</taxon>
        <taxon>Dioscoreales</taxon>
        <taxon>Dioscoreaceae</taxon>
        <taxon>Dioscorea</taxon>
    </lineage>
</organism>
<reference evidence="2" key="1">
    <citation type="journal article" date="2022" name="Nat. Commun.">
        <title>Chromosome evolution and the genetic basis of agronomically important traits in greater yam.</title>
        <authorList>
            <person name="Bredeson J.V."/>
            <person name="Lyons J.B."/>
            <person name="Oniyinde I.O."/>
            <person name="Okereke N.R."/>
            <person name="Kolade O."/>
            <person name="Nnabue I."/>
            <person name="Nwadili C.O."/>
            <person name="Hribova E."/>
            <person name="Parker M."/>
            <person name="Nwogha J."/>
            <person name="Shu S."/>
            <person name="Carlson J."/>
            <person name="Kariba R."/>
            <person name="Muthemba S."/>
            <person name="Knop K."/>
            <person name="Barton G.J."/>
            <person name="Sherwood A.V."/>
            <person name="Lopez-Montes A."/>
            <person name="Asiedu R."/>
            <person name="Jamnadass R."/>
            <person name="Muchugi A."/>
            <person name="Goodstein D."/>
            <person name="Egesi C.N."/>
            <person name="Featherston J."/>
            <person name="Asfaw A."/>
            <person name="Simpson G.G."/>
            <person name="Dolezel J."/>
            <person name="Hendre P.S."/>
            <person name="Van Deynze A."/>
            <person name="Kumar P.L."/>
            <person name="Obidiegwu J.E."/>
            <person name="Bhattacharjee R."/>
            <person name="Rokhsar D.S."/>
        </authorList>
    </citation>
    <scope>NUCLEOTIDE SEQUENCE [LARGE SCALE GENOMIC DNA]</scope>
    <source>
        <strain evidence="2">cv. TDa95/00328</strain>
    </source>
</reference>